<evidence type="ECO:0000259" key="2">
    <source>
        <dbReference type="Pfam" id="PF01170"/>
    </source>
</evidence>
<dbReference type="Proteomes" id="UP001205998">
    <property type="component" value="Unassembled WGS sequence"/>
</dbReference>
<evidence type="ECO:0000313" key="3">
    <source>
        <dbReference type="EMBL" id="KAI5622860.1"/>
    </source>
</evidence>
<protein>
    <submittedName>
        <fullName evidence="3">THUMP domain-containing protein 2 isoform X1</fullName>
    </submittedName>
</protein>
<dbReference type="Gene3D" id="3.40.50.150">
    <property type="entry name" value="Vaccinia Virus protein VP39"/>
    <property type="match status" value="1"/>
</dbReference>
<accession>A0AAD5AVJ8</accession>
<keyword evidence="4" id="KW-1185">Reference proteome</keyword>
<dbReference type="SUPFAM" id="SSF143437">
    <property type="entry name" value="THUMP domain-like"/>
    <property type="match status" value="1"/>
</dbReference>
<dbReference type="Pfam" id="PF01170">
    <property type="entry name" value="UPF0020"/>
    <property type="match status" value="1"/>
</dbReference>
<evidence type="ECO:0000313" key="4">
    <source>
        <dbReference type="Proteomes" id="UP001205998"/>
    </source>
</evidence>
<proteinExistence type="predicted"/>
<sequence length="434" mass="47441">MRIARTVYSVVAVLLLLIMMMKRAGDGSVRFYCTAGAGMEAFLLDEVKRKLNATEVEHIPGRVFFRCCSNLHAMMRLKSAERLFLLLRKAPPTSLPTNPVKAASVIQQRIVGNPDLWSGVMSSWSSLQAELNECPGRGQKRRRDEDKDSLNPPTFRVSCRCSGVNARSYNSQNLNRVIGMAISQQLGWKADLREPTVNVYLSDDHCVVGIPLLRQPLATRSYLKHTGLRSTIAWAMASLCNLQEASVVLDPMCGVGTILLEAVQECPNGVFIGMDSDGAQLKKAVENVHAAGQKERVLFVQSSCMALPLPSSSVDAVVCDVPFGRKFHCGVDMNAALPHLLAEMERVLREGGTLVLLLSLQLSSLIKKLVPSEALESQSVGSTSETDVFQGPLNSLLLKSKHRVSLGSTDALVHTYTKTHVPRDAQVSDVKCTV</sequence>
<dbReference type="InterPro" id="IPR000241">
    <property type="entry name" value="RlmKL-like_Mtase"/>
</dbReference>
<dbReference type="PANTHER" id="PTHR14911">
    <property type="entry name" value="THUMP DOMAIN-CONTAINING"/>
    <property type="match status" value="1"/>
</dbReference>
<feature type="signal peptide" evidence="1">
    <location>
        <begin position="1"/>
        <end position="27"/>
    </location>
</feature>
<dbReference type="EMBL" id="MU551610">
    <property type="protein sequence ID" value="KAI5622860.1"/>
    <property type="molecule type" value="Genomic_DNA"/>
</dbReference>
<dbReference type="CDD" id="cd02440">
    <property type="entry name" value="AdoMet_MTases"/>
    <property type="match status" value="1"/>
</dbReference>
<name>A0AAD5AVJ8_SILAS</name>
<dbReference type="AlphaFoldDB" id="A0AAD5AVJ8"/>
<dbReference type="SUPFAM" id="SSF53335">
    <property type="entry name" value="S-adenosyl-L-methionine-dependent methyltransferases"/>
    <property type="match status" value="1"/>
</dbReference>
<comment type="caution">
    <text evidence="3">The sequence shown here is derived from an EMBL/GenBank/DDBJ whole genome shotgun (WGS) entry which is preliminary data.</text>
</comment>
<reference evidence="3" key="1">
    <citation type="submission" date="2018-07" db="EMBL/GenBank/DDBJ databases">
        <title>Comparative genomics of catfishes provides insights into carnivory and benthic adaptation.</title>
        <authorList>
            <person name="Zhang Y."/>
            <person name="Wang D."/>
            <person name="Peng Z."/>
            <person name="Zheng S."/>
            <person name="Shao F."/>
            <person name="Tao W."/>
        </authorList>
    </citation>
    <scope>NUCLEOTIDE SEQUENCE</scope>
    <source>
        <strain evidence="3">Chongqing</strain>
    </source>
</reference>
<dbReference type="PANTHER" id="PTHR14911:SF1">
    <property type="entry name" value="THUMP DOMAIN-CONTAINING PROTEIN 2"/>
    <property type="match status" value="1"/>
</dbReference>
<dbReference type="FunFam" id="3.40.50.150:FF:000073">
    <property type="entry name" value="THUMP domain containing 3"/>
    <property type="match status" value="1"/>
</dbReference>
<keyword evidence="1" id="KW-0732">Signal</keyword>
<dbReference type="CDD" id="cd11715">
    <property type="entry name" value="THUMP_AdoMetMT"/>
    <property type="match status" value="1"/>
</dbReference>
<dbReference type="GO" id="GO:0016423">
    <property type="term" value="F:tRNA (guanine) methyltransferase activity"/>
    <property type="evidence" value="ECO:0007669"/>
    <property type="project" value="TreeGrafter"/>
</dbReference>
<dbReference type="Gene3D" id="3.30.2130.30">
    <property type="match status" value="1"/>
</dbReference>
<feature type="chain" id="PRO_5042195790" evidence="1">
    <location>
        <begin position="28"/>
        <end position="434"/>
    </location>
</feature>
<evidence type="ECO:0000256" key="1">
    <source>
        <dbReference type="SAM" id="SignalP"/>
    </source>
</evidence>
<organism evidence="3 4">
    <name type="scientific">Silurus asotus</name>
    <name type="common">Amur catfish</name>
    <name type="synonym">Parasilurus asotus</name>
    <dbReference type="NCBI Taxonomy" id="30991"/>
    <lineage>
        <taxon>Eukaryota</taxon>
        <taxon>Metazoa</taxon>
        <taxon>Chordata</taxon>
        <taxon>Craniata</taxon>
        <taxon>Vertebrata</taxon>
        <taxon>Euteleostomi</taxon>
        <taxon>Actinopterygii</taxon>
        <taxon>Neopterygii</taxon>
        <taxon>Teleostei</taxon>
        <taxon>Ostariophysi</taxon>
        <taxon>Siluriformes</taxon>
        <taxon>Siluridae</taxon>
        <taxon>Silurus</taxon>
    </lineage>
</organism>
<dbReference type="GO" id="GO:0030488">
    <property type="term" value="P:tRNA methylation"/>
    <property type="evidence" value="ECO:0007669"/>
    <property type="project" value="TreeGrafter"/>
</dbReference>
<feature type="domain" description="Ribosomal RNA large subunit methyltransferase K/L-like methyltransferase" evidence="2">
    <location>
        <begin position="219"/>
        <end position="359"/>
    </location>
</feature>
<dbReference type="InterPro" id="IPR029063">
    <property type="entry name" value="SAM-dependent_MTases_sf"/>
</dbReference>
<dbReference type="GO" id="GO:0043527">
    <property type="term" value="C:tRNA methyltransferase complex"/>
    <property type="evidence" value="ECO:0007669"/>
    <property type="project" value="UniProtKB-ARBA"/>
</dbReference>
<gene>
    <name evidence="3" type="ORF">C0J50_17738</name>
</gene>